<keyword evidence="1" id="KW-0732">Signal</keyword>
<sequence length="545" mass="60768">MTELINKNTCMRSIAFTLCFVLMLACFTEAIDSQINFRIYRKTLQDIVDKNAPLISDYTKADLGTVDIGDITVEDAMLNIFTEENEFESSIKFIADEGFQLSIDDLLFELTGKVDGKDSVLRGDVESLFVKLSVKNSEKERDTSVRFDAGSLPQLDISDYSVKTKSETFKWTIGGEEKNDASLIKATSVWIDAAIQANMGMIKIIVNSAQTYVADYLTSTVDEDTFRGSLSFTKIIFNEEYAQLGLTSSFKDEGDEHFVERSDKDLPEVTDDENAAVQILFDENIINSGLHSAFHADGEFGLRDILGTEDPDNEYADMFKAVLLTNVIGQGWKEIQDEYGGSKRIDARCSFGKGLFKDLIKKLEPSKVRFLEGSEIDFTLGFGCSVVVEKEVGVWDPFRSFYAELYAKLSLGINSNDATKMLQFEGDVKDLKAKRIKIFKKSDPMVVEETTLTMMVNLGLGMAKSQAQTLLDIPQIGYPTIKRCTGLVLSNPSVVIEEGFVSLSTDLDVSPAQKGCDIFDNMGFNISREDHPTRSKAEEEHTDDL</sequence>
<reference evidence="2" key="1">
    <citation type="submission" date="2023-07" db="EMBL/GenBank/DDBJ databases">
        <authorList>
            <consortium name="AG Swart"/>
            <person name="Singh M."/>
            <person name="Singh A."/>
            <person name="Seah K."/>
            <person name="Emmerich C."/>
        </authorList>
    </citation>
    <scope>NUCLEOTIDE SEQUENCE</scope>
    <source>
        <strain evidence="2">DP1</strain>
    </source>
</reference>
<dbReference type="Proteomes" id="UP001295684">
    <property type="component" value="Unassembled WGS sequence"/>
</dbReference>
<name>A0AAD1X698_EUPCR</name>
<feature type="signal peptide" evidence="1">
    <location>
        <begin position="1"/>
        <end position="30"/>
    </location>
</feature>
<evidence type="ECO:0000256" key="1">
    <source>
        <dbReference type="SAM" id="SignalP"/>
    </source>
</evidence>
<accession>A0AAD1X698</accession>
<keyword evidence="3" id="KW-1185">Reference proteome</keyword>
<proteinExistence type="predicted"/>
<dbReference type="AlphaFoldDB" id="A0AAD1X698"/>
<comment type="caution">
    <text evidence="2">The sequence shown here is derived from an EMBL/GenBank/DDBJ whole genome shotgun (WGS) entry which is preliminary data.</text>
</comment>
<organism evidence="2 3">
    <name type="scientific">Euplotes crassus</name>
    <dbReference type="NCBI Taxonomy" id="5936"/>
    <lineage>
        <taxon>Eukaryota</taxon>
        <taxon>Sar</taxon>
        <taxon>Alveolata</taxon>
        <taxon>Ciliophora</taxon>
        <taxon>Intramacronucleata</taxon>
        <taxon>Spirotrichea</taxon>
        <taxon>Hypotrichia</taxon>
        <taxon>Euplotida</taxon>
        <taxon>Euplotidae</taxon>
        <taxon>Moneuplotes</taxon>
    </lineage>
</organism>
<dbReference type="EMBL" id="CAMPGE010005851">
    <property type="protein sequence ID" value="CAI2364693.1"/>
    <property type="molecule type" value="Genomic_DNA"/>
</dbReference>
<feature type="chain" id="PRO_5042003205" evidence="1">
    <location>
        <begin position="31"/>
        <end position="545"/>
    </location>
</feature>
<protein>
    <submittedName>
        <fullName evidence="2">Uncharacterized protein</fullName>
    </submittedName>
</protein>
<evidence type="ECO:0000313" key="3">
    <source>
        <dbReference type="Proteomes" id="UP001295684"/>
    </source>
</evidence>
<evidence type="ECO:0000313" key="2">
    <source>
        <dbReference type="EMBL" id="CAI2364693.1"/>
    </source>
</evidence>
<gene>
    <name evidence="2" type="ORF">ECRASSUSDP1_LOCUS6038</name>
</gene>
<dbReference type="PROSITE" id="PS51257">
    <property type="entry name" value="PROKAR_LIPOPROTEIN"/>
    <property type="match status" value="1"/>
</dbReference>